<keyword evidence="2" id="KW-1185">Reference proteome</keyword>
<reference evidence="1 2" key="1">
    <citation type="submission" date="2018-11" db="EMBL/GenBank/DDBJ databases">
        <title>Genome assembly of Steccherinum ochraceum LE-BIN_3174, the white-rot fungus of the Steccherinaceae family (The Residual Polyporoid clade, Polyporales, Basidiomycota).</title>
        <authorList>
            <person name="Fedorova T.V."/>
            <person name="Glazunova O.A."/>
            <person name="Landesman E.O."/>
            <person name="Moiseenko K.V."/>
            <person name="Psurtseva N.V."/>
            <person name="Savinova O.S."/>
            <person name="Shakhova N.V."/>
            <person name="Tyazhelova T.V."/>
            <person name="Vasina D.V."/>
        </authorList>
    </citation>
    <scope>NUCLEOTIDE SEQUENCE [LARGE SCALE GENOMIC DNA]</scope>
    <source>
        <strain evidence="1 2">LE-BIN_3174</strain>
    </source>
</reference>
<organism evidence="1 2">
    <name type="scientific">Steccherinum ochraceum</name>
    <dbReference type="NCBI Taxonomy" id="92696"/>
    <lineage>
        <taxon>Eukaryota</taxon>
        <taxon>Fungi</taxon>
        <taxon>Dikarya</taxon>
        <taxon>Basidiomycota</taxon>
        <taxon>Agaricomycotina</taxon>
        <taxon>Agaricomycetes</taxon>
        <taxon>Polyporales</taxon>
        <taxon>Steccherinaceae</taxon>
        <taxon>Steccherinum</taxon>
    </lineage>
</organism>
<name>A0A4R0RJC6_9APHY</name>
<sequence>MTLTWKLLQVQTSAIVKMSSLPIEVCERVMDFFAVRHPQDEYEYYVADSNWSSLANLCLVCREWVHHARFLLYFQLQLRSKEHVQRLIDGLVARPQNGAYTRVLDIKLHNATDQMALIPLLLSRYLCNLESLEWNGLGVADVFPHFYKSMSLFRTVKAVLVSNTSDAYLSHATRLALALPRIEHIALYSIAKTSKSLSFWGRPPSSLSSISLVLEADQKLGPMFRTLTPCASHLTRFALMYFTADSPSPAPLPIHLPTVREVVHFLRSAPLLLELRLGVFSSSTRWKTRIYGGFDFKHNPRLRILQLQLHHDGNDYPTADEVQPQVDLALRLLSTVTSPDLSLICIIWRHIRYPRLVEEEALALTFTEFNTALLKKFNATSKVNASRPPRSFDLEDDHHDLVVGATVLSEETVRRAVSFSQGMSPYPTNTAGPDDTAISVVQADSRMTGSLGGSGRDNGLISSQPCLRLTNPVKQSKPFLPIEVCEHIMDRLARKHPKHAHNFEYKRQTFRELFALCLVCKDWLHHARYLLYGWVDLRDKDHLNKLIVGLEARPSNGNFVRYLYLRPKDGSEWLSSVPYLVPRYLTNLELISLSRVNLTHLHPHFYRSMALFKNLKSIQLDDIKGGLLHHGLRLALGMPGVQHIGLSKIKDASSRLLSGALPFTARPRVPPSSIAFALSPSLVEPLSRILSVLGPCTARLTRVSLLFDAPTLPAPAPEGFVTLAEAMGRFLRDTPMLQELRFSLYCTTAVLDAANLDFSKNIRLRVLQIYFIHDGTEYPTTDEIHSQTDQALCLLSTLSSPDLVLICMNWEHITYTAFTQDTEIKEVFADFEVALLRKFKMTSRVYGPQPPRYFARQLTKSYDNTAVGITVLSEVQTIRAISFRQAVSQSPT</sequence>
<evidence type="ECO:0000313" key="2">
    <source>
        <dbReference type="Proteomes" id="UP000292702"/>
    </source>
</evidence>
<protein>
    <recommendedName>
        <fullName evidence="3">F-box domain-containing protein</fullName>
    </recommendedName>
</protein>
<dbReference type="Proteomes" id="UP000292702">
    <property type="component" value="Unassembled WGS sequence"/>
</dbReference>
<dbReference type="EMBL" id="RWJN01000065">
    <property type="protein sequence ID" value="TCD68491.1"/>
    <property type="molecule type" value="Genomic_DNA"/>
</dbReference>
<accession>A0A4R0RJC6</accession>
<comment type="caution">
    <text evidence="1">The sequence shown here is derived from an EMBL/GenBank/DDBJ whole genome shotgun (WGS) entry which is preliminary data.</text>
</comment>
<evidence type="ECO:0000313" key="1">
    <source>
        <dbReference type="EMBL" id="TCD68491.1"/>
    </source>
</evidence>
<dbReference type="AlphaFoldDB" id="A0A4R0RJC6"/>
<dbReference type="OrthoDB" id="2788229at2759"/>
<evidence type="ECO:0008006" key="3">
    <source>
        <dbReference type="Google" id="ProtNLM"/>
    </source>
</evidence>
<proteinExistence type="predicted"/>
<gene>
    <name evidence="1" type="ORF">EIP91_010666</name>
</gene>